<dbReference type="GO" id="GO:0008237">
    <property type="term" value="F:metallopeptidase activity"/>
    <property type="evidence" value="ECO:0007669"/>
    <property type="project" value="InterPro"/>
</dbReference>
<dbReference type="AlphaFoldDB" id="A0A1Y2G1A0"/>
<keyword evidence="2" id="KW-0963">Cytoplasm</keyword>
<comment type="subcellular location">
    <subcellularLocation>
        <location evidence="2">Cytoplasm</location>
    </subcellularLocation>
    <subcellularLocation>
        <location evidence="2">Nucleus</location>
    </subcellularLocation>
</comment>
<dbReference type="CDD" id="cd08063">
    <property type="entry name" value="MPN_CSN6"/>
    <property type="match status" value="1"/>
</dbReference>
<feature type="region of interest" description="Disordered" evidence="3">
    <location>
        <begin position="302"/>
        <end position="331"/>
    </location>
</feature>
<feature type="domain" description="MPN" evidence="4">
    <location>
        <begin position="8"/>
        <end position="153"/>
    </location>
</feature>
<evidence type="ECO:0000256" key="3">
    <source>
        <dbReference type="SAM" id="MobiDB-lite"/>
    </source>
</evidence>
<dbReference type="InterPro" id="IPR037518">
    <property type="entry name" value="MPN"/>
</dbReference>
<dbReference type="STRING" id="106004.A0A1Y2G1A0"/>
<sequence length="331" mass="35561">MAAEGLRVALHPLPILNISEHFTRVSLQQNDLGVRVVGGLLGTQVGREVEIMNTFELVINKADNSDELTVDHGYFVTRAEQFKQVFPTFDFLGWYSVGDAPSPQDIALHKQFFVYNESPLFLQLSRATSASASSAAGSNKDLPVAIYESNLEIINNEPEVVFTQTAYEIETGEAERVAVDHASKPDMVGEGGQSSLIASLTTQRNAIKMLFDRVSIIVEYLAAVSAGTAPKDEETLRQISSLVAGLKQGGDGNTESGEWREEFMTEYNDVLLTTYLSTLTKQLNSANDLLDKQLLLVSGANASGGGGGGRGGRRTKGSYAGFGGGPGGPEY</sequence>
<dbReference type="Gene3D" id="3.40.140.10">
    <property type="entry name" value="Cytidine Deaminase, domain 2"/>
    <property type="match status" value="1"/>
</dbReference>
<evidence type="ECO:0000256" key="1">
    <source>
        <dbReference type="ARBA" id="ARBA00010893"/>
    </source>
</evidence>
<dbReference type="EMBL" id="MCGR01000003">
    <property type="protein sequence ID" value="ORY90688.1"/>
    <property type="molecule type" value="Genomic_DNA"/>
</dbReference>
<accession>A0A1Y2G1A0</accession>
<dbReference type="PROSITE" id="PS50249">
    <property type="entry name" value="MPN"/>
    <property type="match status" value="1"/>
</dbReference>
<organism evidence="5 6">
    <name type="scientific">Leucosporidium creatinivorum</name>
    <dbReference type="NCBI Taxonomy" id="106004"/>
    <lineage>
        <taxon>Eukaryota</taxon>
        <taxon>Fungi</taxon>
        <taxon>Dikarya</taxon>
        <taxon>Basidiomycota</taxon>
        <taxon>Pucciniomycotina</taxon>
        <taxon>Microbotryomycetes</taxon>
        <taxon>Leucosporidiales</taxon>
        <taxon>Leucosporidium</taxon>
    </lineage>
</organism>
<dbReference type="GO" id="GO:0008180">
    <property type="term" value="C:COP9 signalosome"/>
    <property type="evidence" value="ECO:0007669"/>
    <property type="project" value="UniProtKB-UniRule"/>
</dbReference>
<evidence type="ECO:0000256" key="2">
    <source>
        <dbReference type="RuleBase" id="RU367006"/>
    </source>
</evidence>
<name>A0A1Y2G1A0_9BASI</name>
<dbReference type="GO" id="GO:0005737">
    <property type="term" value="C:cytoplasm"/>
    <property type="evidence" value="ECO:0007669"/>
    <property type="project" value="UniProtKB-SubCell"/>
</dbReference>
<dbReference type="PANTHER" id="PTHR10540:SF8">
    <property type="entry name" value="COP9 SIGNALOSOME COMPLEX SUBUNIT 6"/>
    <property type="match status" value="1"/>
</dbReference>
<dbReference type="PANTHER" id="PTHR10540">
    <property type="entry name" value="EUKARYOTIC TRANSLATION INITIATION FACTOR 3 SUBUNIT F-RELATED"/>
    <property type="match status" value="1"/>
</dbReference>
<comment type="caution">
    <text evidence="5">The sequence shown here is derived from an EMBL/GenBank/DDBJ whole genome shotgun (WGS) entry which is preliminary data.</text>
</comment>
<evidence type="ECO:0000313" key="6">
    <source>
        <dbReference type="Proteomes" id="UP000193467"/>
    </source>
</evidence>
<evidence type="ECO:0000259" key="4">
    <source>
        <dbReference type="PROSITE" id="PS50249"/>
    </source>
</evidence>
<dbReference type="Proteomes" id="UP000193467">
    <property type="component" value="Unassembled WGS sequence"/>
</dbReference>
<dbReference type="InParanoid" id="A0A1Y2G1A0"/>
<comment type="function">
    <text evidence="2">Component of the COP9 signalosome complex (CSN), a complex involved in various cellular and developmental processes.</text>
</comment>
<gene>
    <name evidence="5" type="ORF">BCR35DRAFT_286889</name>
</gene>
<keyword evidence="2" id="KW-0736">Signalosome</keyword>
<dbReference type="GO" id="GO:0000338">
    <property type="term" value="P:protein deneddylation"/>
    <property type="evidence" value="ECO:0007669"/>
    <property type="project" value="InterPro"/>
</dbReference>
<keyword evidence="2" id="KW-0539">Nucleus</keyword>
<dbReference type="Pfam" id="PF13012">
    <property type="entry name" value="MitMem_reg"/>
    <property type="match status" value="1"/>
</dbReference>
<dbReference type="SMART" id="SM00232">
    <property type="entry name" value="JAB_MPN"/>
    <property type="match status" value="1"/>
</dbReference>
<dbReference type="InterPro" id="IPR024969">
    <property type="entry name" value="EIF3F/CSN6-like_C"/>
</dbReference>
<dbReference type="InterPro" id="IPR033859">
    <property type="entry name" value="MPN_CSN6"/>
</dbReference>
<proteinExistence type="inferred from homology"/>
<keyword evidence="6" id="KW-1185">Reference proteome</keyword>
<dbReference type="OrthoDB" id="1378at2759"/>
<dbReference type="InterPro" id="IPR000555">
    <property type="entry name" value="JAMM/MPN+_dom"/>
</dbReference>
<dbReference type="Pfam" id="PF01398">
    <property type="entry name" value="JAB"/>
    <property type="match status" value="1"/>
</dbReference>
<comment type="similarity">
    <text evidence="1 2">Belongs to the peptidase M67A family. CSN6 subfamily.</text>
</comment>
<evidence type="ECO:0000313" key="5">
    <source>
        <dbReference type="EMBL" id="ORY90688.1"/>
    </source>
</evidence>
<feature type="compositionally biased region" description="Gly residues" evidence="3">
    <location>
        <begin position="320"/>
        <end position="331"/>
    </location>
</feature>
<reference evidence="5 6" key="1">
    <citation type="submission" date="2016-07" db="EMBL/GenBank/DDBJ databases">
        <title>Pervasive Adenine N6-methylation of Active Genes in Fungi.</title>
        <authorList>
            <consortium name="DOE Joint Genome Institute"/>
            <person name="Mondo S.J."/>
            <person name="Dannebaum R.O."/>
            <person name="Kuo R.C."/>
            <person name="Labutti K."/>
            <person name="Haridas S."/>
            <person name="Kuo A."/>
            <person name="Salamov A."/>
            <person name="Ahrendt S.R."/>
            <person name="Lipzen A."/>
            <person name="Sullivan W."/>
            <person name="Andreopoulos W.B."/>
            <person name="Clum A."/>
            <person name="Lindquist E."/>
            <person name="Daum C."/>
            <person name="Ramamoorthy G.K."/>
            <person name="Gryganskyi A."/>
            <person name="Culley D."/>
            <person name="Magnuson J.K."/>
            <person name="James T.Y."/>
            <person name="O'Malley M.A."/>
            <person name="Stajich J.E."/>
            <person name="Spatafora J.W."/>
            <person name="Visel A."/>
            <person name="Grigoriev I.V."/>
        </authorList>
    </citation>
    <scope>NUCLEOTIDE SEQUENCE [LARGE SCALE GENOMIC DNA]</scope>
    <source>
        <strain evidence="5 6">62-1032</strain>
    </source>
</reference>
<protein>
    <recommendedName>
        <fullName evidence="2">COP9 signalosome complex subunit 6</fullName>
    </recommendedName>
</protein>